<dbReference type="Pfam" id="PF18737">
    <property type="entry name" value="HEPN_MAE_28990"/>
    <property type="match status" value="1"/>
</dbReference>
<reference evidence="2 3" key="1">
    <citation type="submission" date="2015-09" db="EMBL/GenBank/DDBJ databases">
        <title>Aphanizomenon flos-aquae WA102.</title>
        <authorList>
            <person name="Driscoll C."/>
        </authorList>
    </citation>
    <scope>NUCLEOTIDE SEQUENCE [LARGE SCALE GENOMIC DNA]</scope>
    <source>
        <strain evidence="2">WA102</strain>
    </source>
</reference>
<evidence type="ECO:0000313" key="2">
    <source>
        <dbReference type="EMBL" id="OBQ45400.1"/>
    </source>
</evidence>
<evidence type="ECO:0000259" key="1">
    <source>
        <dbReference type="Pfam" id="PF18737"/>
    </source>
</evidence>
<feature type="domain" description="MAE-28990/MAE-18760-like HEPN" evidence="1">
    <location>
        <begin position="5"/>
        <end position="222"/>
    </location>
</feature>
<comment type="caution">
    <text evidence="2">The sequence shown here is derived from an EMBL/GenBank/DDBJ whole genome shotgun (WGS) entry which is preliminary data.</text>
</comment>
<dbReference type="AlphaFoldDB" id="A0A1B7X7Y3"/>
<dbReference type="EMBL" id="LJOW01000004">
    <property type="protein sequence ID" value="OBQ45400.1"/>
    <property type="molecule type" value="Genomic_DNA"/>
</dbReference>
<gene>
    <name evidence="2" type="ORF">AN484_02200</name>
</gene>
<proteinExistence type="predicted"/>
<name>A0A1B7X7Y3_APHFL</name>
<dbReference type="PATRIC" id="fig|1710896.3.peg.5361"/>
<sequence>MQSVLLDFNTRVEEVNKYFHFLKELTAENTKLTVLEENGNQTIKPIDPKLVITLKANGFLLLYNLVESTMRNAIEAIFEELKSRRVSFDSLRIEVKKIVLYNFKNRSAENVHSRITDISTDIIKAGFNRRKLFSGNVNREQITKTAREYGFSYDTDHAKTKHGENLDAVMENRNDLAHGNKSFADVGKEVTIEDILQIKDEVVEYLRQILINIENYLENQEYLHSDNR</sequence>
<protein>
    <recommendedName>
        <fullName evidence="1">MAE-28990/MAE-18760-like HEPN domain-containing protein</fullName>
    </recommendedName>
</protein>
<organism evidence="2 3">
    <name type="scientific">Aphanizomenon flos-aquae WA102</name>
    <dbReference type="NCBI Taxonomy" id="1710896"/>
    <lineage>
        <taxon>Bacteria</taxon>
        <taxon>Bacillati</taxon>
        <taxon>Cyanobacteriota</taxon>
        <taxon>Cyanophyceae</taxon>
        <taxon>Nostocales</taxon>
        <taxon>Aphanizomenonaceae</taxon>
        <taxon>Aphanizomenon</taxon>
    </lineage>
</organism>
<dbReference type="Proteomes" id="UP000092093">
    <property type="component" value="Unassembled WGS sequence"/>
</dbReference>
<evidence type="ECO:0000313" key="3">
    <source>
        <dbReference type="Proteomes" id="UP000092093"/>
    </source>
</evidence>
<accession>A0A1B7X7Y3</accession>
<dbReference type="InterPro" id="IPR040788">
    <property type="entry name" value="HEPN_MAE_28990"/>
</dbReference>